<proteinExistence type="predicted"/>
<keyword evidence="3" id="KW-1185">Reference proteome</keyword>
<accession>A0A917PWE3</accession>
<sequence>MAAKSVKKVGFYHAIIEEDPDENKWSDPGESSPDYNGKHKKYGKSNPYRLKYHNK</sequence>
<reference evidence="2" key="2">
    <citation type="submission" date="2020-09" db="EMBL/GenBank/DDBJ databases">
        <authorList>
            <person name="Sun Q."/>
            <person name="Ohkuma M."/>
        </authorList>
    </citation>
    <scope>NUCLEOTIDE SEQUENCE</scope>
    <source>
        <strain evidence="2">JCM 12580</strain>
    </source>
</reference>
<dbReference type="Proteomes" id="UP000658382">
    <property type="component" value="Unassembled WGS sequence"/>
</dbReference>
<evidence type="ECO:0000313" key="2">
    <source>
        <dbReference type="EMBL" id="GGJ96235.1"/>
    </source>
</evidence>
<dbReference type="AlphaFoldDB" id="A0A917PWE3"/>
<name>A0A917PWE3_9BACI</name>
<comment type="caution">
    <text evidence="2">The sequence shown here is derived from an EMBL/GenBank/DDBJ whole genome shotgun (WGS) entry which is preliminary data.</text>
</comment>
<feature type="region of interest" description="Disordered" evidence="1">
    <location>
        <begin position="20"/>
        <end position="55"/>
    </location>
</feature>
<organism evidence="2 3">
    <name type="scientific">Lentibacillus kapialis</name>
    <dbReference type="NCBI Taxonomy" id="340214"/>
    <lineage>
        <taxon>Bacteria</taxon>
        <taxon>Bacillati</taxon>
        <taxon>Bacillota</taxon>
        <taxon>Bacilli</taxon>
        <taxon>Bacillales</taxon>
        <taxon>Bacillaceae</taxon>
        <taxon>Lentibacillus</taxon>
    </lineage>
</organism>
<protein>
    <submittedName>
        <fullName evidence="2">Uncharacterized protein</fullName>
    </submittedName>
</protein>
<dbReference type="EMBL" id="BMNQ01000022">
    <property type="protein sequence ID" value="GGJ96235.1"/>
    <property type="molecule type" value="Genomic_DNA"/>
</dbReference>
<evidence type="ECO:0000313" key="3">
    <source>
        <dbReference type="Proteomes" id="UP000658382"/>
    </source>
</evidence>
<reference evidence="2" key="1">
    <citation type="journal article" date="2014" name="Int. J. Syst. Evol. Microbiol.">
        <title>Complete genome sequence of Corynebacterium casei LMG S-19264T (=DSM 44701T), isolated from a smear-ripened cheese.</title>
        <authorList>
            <consortium name="US DOE Joint Genome Institute (JGI-PGF)"/>
            <person name="Walter F."/>
            <person name="Albersmeier A."/>
            <person name="Kalinowski J."/>
            <person name="Ruckert C."/>
        </authorList>
    </citation>
    <scope>NUCLEOTIDE SEQUENCE</scope>
    <source>
        <strain evidence="2">JCM 12580</strain>
    </source>
</reference>
<evidence type="ECO:0000256" key="1">
    <source>
        <dbReference type="SAM" id="MobiDB-lite"/>
    </source>
</evidence>
<gene>
    <name evidence="2" type="ORF">GCM10007063_18390</name>
</gene>